<name>A0A8X6UF41_NEPPI</name>
<organism evidence="2 3">
    <name type="scientific">Nephila pilipes</name>
    <name type="common">Giant wood spider</name>
    <name type="synonym">Nephila maculata</name>
    <dbReference type="NCBI Taxonomy" id="299642"/>
    <lineage>
        <taxon>Eukaryota</taxon>
        <taxon>Metazoa</taxon>
        <taxon>Ecdysozoa</taxon>
        <taxon>Arthropoda</taxon>
        <taxon>Chelicerata</taxon>
        <taxon>Arachnida</taxon>
        <taxon>Araneae</taxon>
        <taxon>Araneomorphae</taxon>
        <taxon>Entelegynae</taxon>
        <taxon>Araneoidea</taxon>
        <taxon>Nephilidae</taxon>
        <taxon>Nephila</taxon>
    </lineage>
</organism>
<reference evidence="2" key="1">
    <citation type="submission" date="2020-08" db="EMBL/GenBank/DDBJ databases">
        <title>Multicomponent nature underlies the extraordinary mechanical properties of spider dragline silk.</title>
        <authorList>
            <person name="Kono N."/>
            <person name="Nakamura H."/>
            <person name="Mori M."/>
            <person name="Yoshida Y."/>
            <person name="Ohtoshi R."/>
            <person name="Malay A.D."/>
            <person name="Moran D.A.P."/>
            <person name="Tomita M."/>
            <person name="Numata K."/>
            <person name="Arakawa K."/>
        </authorList>
    </citation>
    <scope>NUCLEOTIDE SEQUENCE</scope>
</reference>
<evidence type="ECO:0000313" key="3">
    <source>
        <dbReference type="Proteomes" id="UP000887013"/>
    </source>
</evidence>
<proteinExistence type="predicted"/>
<dbReference type="Proteomes" id="UP000887013">
    <property type="component" value="Unassembled WGS sequence"/>
</dbReference>
<protein>
    <submittedName>
        <fullName evidence="2">Uncharacterized protein</fullName>
    </submittedName>
</protein>
<sequence>MYLMTLTVYIKTRNKVGKKVRALIDAASENSYFRKNKLYYTYKHGSIRNTHNDDTAAPERNPTYSDDDEVSDIIQETQPQFT</sequence>
<comment type="caution">
    <text evidence="2">The sequence shown here is derived from an EMBL/GenBank/DDBJ whole genome shotgun (WGS) entry which is preliminary data.</text>
</comment>
<feature type="region of interest" description="Disordered" evidence="1">
    <location>
        <begin position="47"/>
        <end position="82"/>
    </location>
</feature>
<evidence type="ECO:0000313" key="2">
    <source>
        <dbReference type="EMBL" id="GFU12893.1"/>
    </source>
</evidence>
<keyword evidence="3" id="KW-1185">Reference proteome</keyword>
<evidence type="ECO:0000256" key="1">
    <source>
        <dbReference type="SAM" id="MobiDB-lite"/>
    </source>
</evidence>
<accession>A0A8X6UF41</accession>
<gene>
    <name evidence="2" type="ORF">NPIL_661651</name>
</gene>
<dbReference type="EMBL" id="BMAW01029631">
    <property type="protein sequence ID" value="GFU12893.1"/>
    <property type="molecule type" value="Genomic_DNA"/>
</dbReference>
<dbReference type="AlphaFoldDB" id="A0A8X6UF41"/>